<reference evidence="39" key="2">
    <citation type="submission" date="2025-08" db="UniProtKB">
        <authorList>
            <consortium name="Ensembl"/>
        </authorList>
    </citation>
    <scope>IDENTIFICATION</scope>
</reference>
<evidence type="ECO:0000259" key="38">
    <source>
        <dbReference type="PROSITE" id="PS50004"/>
    </source>
</evidence>
<dbReference type="InterPro" id="IPR018791">
    <property type="entry name" value="UV_resistance/autophagy_Atg14"/>
</dbReference>
<keyword evidence="40" id="KW-1185">Reference proteome</keyword>
<evidence type="ECO:0000256" key="17">
    <source>
        <dbReference type="ARBA" id="ARBA00022692"/>
    </source>
</evidence>
<dbReference type="PANTHER" id="PTHR12317">
    <property type="entry name" value="DIACYLGLYCEROL O-ACYLTRANSFERASE"/>
    <property type="match status" value="1"/>
</dbReference>
<keyword evidence="15" id="KW-0551">Lipid droplet</keyword>
<evidence type="ECO:0000256" key="18">
    <source>
        <dbReference type="ARBA" id="ARBA00022798"/>
    </source>
</evidence>
<keyword evidence="19" id="KW-0256">Endoplasmic reticulum</keyword>
<accession>A0A4W2CYL0</accession>
<evidence type="ECO:0000256" key="5">
    <source>
        <dbReference type="ARBA" id="ARBA00004477"/>
    </source>
</evidence>
<comment type="catalytic activity">
    <reaction evidence="28">
        <text>1,2-di-(9Z-octadecenoyl)-sn-glycerol + (9Z)-octadecenoyl-CoA = 1,2,3-tri-(9Z-octadecenoyl)-glycerol + CoA</text>
        <dbReference type="Rhea" id="RHEA:38219"/>
        <dbReference type="ChEBI" id="CHEBI:52333"/>
        <dbReference type="ChEBI" id="CHEBI:53753"/>
        <dbReference type="ChEBI" id="CHEBI:57287"/>
        <dbReference type="ChEBI" id="CHEBI:57387"/>
    </reaction>
    <physiologicalReaction direction="left-to-right" evidence="28">
        <dbReference type="Rhea" id="RHEA:38220"/>
    </physiologicalReaction>
</comment>
<evidence type="ECO:0000256" key="36">
    <source>
        <dbReference type="SAM" id="MobiDB-lite"/>
    </source>
</evidence>
<feature type="compositionally biased region" description="Polar residues" evidence="36">
    <location>
        <begin position="892"/>
        <end position="908"/>
    </location>
</feature>
<feature type="transmembrane region" description="Helical" evidence="37">
    <location>
        <begin position="46"/>
        <end position="65"/>
    </location>
</feature>
<dbReference type="EC" id="2.3.1.76" evidence="11"/>
<evidence type="ECO:0000256" key="23">
    <source>
        <dbReference type="ARBA" id="ARBA00023136"/>
    </source>
</evidence>
<keyword evidence="13" id="KW-0963">Cytoplasm</keyword>
<dbReference type="PROSITE" id="PS50004">
    <property type="entry name" value="C2"/>
    <property type="match status" value="1"/>
</dbReference>
<dbReference type="Pfam" id="PF03982">
    <property type="entry name" value="DAGAT"/>
    <property type="match status" value="1"/>
</dbReference>
<feature type="compositionally biased region" description="Low complexity" evidence="36">
    <location>
        <begin position="866"/>
        <end position="876"/>
    </location>
</feature>
<dbReference type="CDD" id="cd00030">
    <property type="entry name" value="C2"/>
    <property type="match status" value="1"/>
</dbReference>
<dbReference type="PANTHER" id="PTHR12317:SF14">
    <property type="entry name" value="DIACYLGLYCEROL O-ACYLTRANSFERASE 2"/>
    <property type="match status" value="1"/>
</dbReference>
<evidence type="ECO:0000256" key="8">
    <source>
        <dbReference type="ARBA" id="ARBA00004771"/>
    </source>
</evidence>
<dbReference type="GO" id="GO:0004144">
    <property type="term" value="F:diacylglycerol O-acyltransferase activity"/>
    <property type="evidence" value="ECO:0007669"/>
    <property type="project" value="UniProtKB-EC"/>
</dbReference>
<evidence type="ECO:0000256" key="31">
    <source>
        <dbReference type="ARBA" id="ARBA00048135"/>
    </source>
</evidence>
<evidence type="ECO:0000256" key="15">
    <source>
        <dbReference type="ARBA" id="ARBA00022677"/>
    </source>
</evidence>
<feature type="region of interest" description="Disordered" evidence="36">
    <location>
        <begin position="806"/>
        <end position="916"/>
    </location>
</feature>
<dbReference type="Ensembl" id="ENSBIXT00000020794.1">
    <property type="protein sequence ID" value="ENSBIXP00000011436.1"/>
    <property type="gene ID" value="ENSBIXG00000016676.1"/>
</dbReference>
<comment type="catalytic activity">
    <reaction evidence="31">
        <text>2-(9Z-octadecenoyl)-glycerol + (9Z)-octadecenoyl-CoA = 1,2-di-(9Z-octadecenoyl)-sn-glycerol + CoA</text>
        <dbReference type="Rhea" id="RHEA:37911"/>
        <dbReference type="ChEBI" id="CHEBI:52333"/>
        <dbReference type="ChEBI" id="CHEBI:57287"/>
        <dbReference type="ChEBI" id="CHEBI:57387"/>
        <dbReference type="ChEBI" id="CHEBI:73990"/>
    </reaction>
    <physiologicalReaction direction="left-to-right" evidence="31">
        <dbReference type="Rhea" id="RHEA:37912"/>
    </physiologicalReaction>
</comment>
<evidence type="ECO:0000256" key="19">
    <source>
        <dbReference type="ARBA" id="ARBA00022824"/>
    </source>
</evidence>
<dbReference type="Gene3D" id="2.60.40.150">
    <property type="entry name" value="C2 domain"/>
    <property type="match status" value="1"/>
</dbReference>
<keyword evidence="14" id="KW-0444">Lipid biosynthesis</keyword>
<dbReference type="EC" id="2.3.1.20" evidence="12"/>
<dbReference type="SUPFAM" id="SSF49562">
    <property type="entry name" value="C2 domain (Calcium/lipid-binding domain, CaLB)"/>
    <property type="match status" value="1"/>
</dbReference>
<evidence type="ECO:0000256" key="20">
    <source>
        <dbReference type="ARBA" id="ARBA00022989"/>
    </source>
</evidence>
<dbReference type="GO" id="GO:0046339">
    <property type="term" value="P:diacylglycerol metabolic process"/>
    <property type="evidence" value="ECO:0007669"/>
    <property type="project" value="TreeGrafter"/>
</dbReference>
<comment type="catalytic activity">
    <reaction evidence="1">
        <text>all-trans-retinol + an acyl-CoA = an all-trans-retinyl ester + CoA</text>
        <dbReference type="Rhea" id="RHEA:11488"/>
        <dbReference type="ChEBI" id="CHEBI:17336"/>
        <dbReference type="ChEBI" id="CHEBI:57287"/>
        <dbReference type="ChEBI" id="CHEBI:58342"/>
        <dbReference type="ChEBI" id="CHEBI:63410"/>
        <dbReference type="EC" id="2.3.1.76"/>
    </reaction>
    <physiologicalReaction direction="left-to-right" evidence="1">
        <dbReference type="Rhea" id="RHEA:11489"/>
    </physiologicalReaction>
</comment>
<dbReference type="GO" id="GO:0005811">
    <property type="term" value="C:lipid droplet"/>
    <property type="evidence" value="ECO:0007669"/>
    <property type="project" value="UniProtKB-SubCell"/>
</dbReference>
<dbReference type="InterPro" id="IPR035892">
    <property type="entry name" value="C2_domain_sf"/>
</dbReference>
<evidence type="ECO:0000256" key="29">
    <source>
        <dbReference type="ARBA" id="ARBA00047807"/>
    </source>
</evidence>
<evidence type="ECO:0000256" key="14">
    <source>
        <dbReference type="ARBA" id="ARBA00022516"/>
    </source>
</evidence>
<evidence type="ECO:0000256" key="35">
    <source>
        <dbReference type="SAM" id="Coils"/>
    </source>
</evidence>
<sequence>MKTLIAAYSGVLRGTGSSILSALQDLFSVTWLNRSKVEKQLQVISVLQWVLSFLVLGVACSVILMYTFCTDCWLIAVLYFTWLVFDWNTPKKGGRRSQWVRNWAVWRYFRDYFPIQLVKTHNLLTSRNYIFGYHPHGIMGLGAFCNFSTEATEVSKKFPGIRPYLATLAGNFRMPVLREYLMSGGICPVNRDTIDYLLSKNGSGNAIIIVVGGAAESLSSMPGKNAVTLRNRKGFVKLALRHGADLVPTYSFGENEVYKQVIFEEGSWGRWVQKKFQKYIGFAPCIFHGRGLFSSDTWGLVPYSKPITTVVGEPITIPRLERPTQQDIDLYHAMYVQALVKLFDQHKTKFGLPETEVLERRLRHLRNIAARNIVNRNGHQLLDTYFTLHLCNTEKVYKEFYRSEVIKNSLNPTWRSLDFGIMPDRLDTSVSCFVVKIWGGKEDVYQLLIEWKVCLDGLKYLGQQIHARNQNEIIFGLNDGYYGAPFEHKGYSNAQKNILLQVDQNCVRNSYDVFSLLRLHRAQCAIKQTQVTVQKIGKEIEEKLRLTSTSNGLKKESECLQLKILVLRNELERQKKALGREVVLLHKEQIALQDKGSTFSAEHLKLQLQKESLNELRKECTAKRELFLKTNAQLTIRCRQLLSELSYIYPIDLNEHKDYFVCGVKLPNSEDFQAKDDGSIAVALGYTAHLVSMISFFLQVPLRYPVIHKGSRSTIKDNINDKLTEKEREFPLYPKGGEKLQFDYGVYLLNKNIAQLRYQHGLGTPDLRQTLPNLKNFMEHGLMVRCDRHHTSSAIPVPKRQSSIFGGADVGFSGGIPSPDKGYRKRASSENERLQYKTPPPSYNSALVQPVTPVPSTGESDRKTASLSSSLDTSLDLSKENKKKGVDLGDSLNGSHVSVNTSQEQGQALSGPPATINGTLLPGEQASSSGAQLPGSFHPVSEAELCCTVEQAEEIIGMEATGFTSGDQLEAFNCIPVDSAVAVECDEQVLGEFEEFSRRIYALNENVSSFRRPRRSSDK</sequence>
<feature type="compositionally biased region" description="Basic and acidic residues" evidence="36">
    <location>
        <begin position="877"/>
        <end position="887"/>
    </location>
</feature>
<comment type="catalytic activity">
    <reaction evidence="3">
        <text>1,2-di-(9Z-octadecenoyl)-sn-glycerol + hexadecanoyl-CoA = 1,2-di-(9Z)-octadecenoyl-3-hexadecanoyl-sn-glycerol + CoA</text>
        <dbReference type="Rhea" id="RHEA:38163"/>
        <dbReference type="ChEBI" id="CHEBI:52333"/>
        <dbReference type="ChEBI" id="CHEBI:57287"/>
        <dbReference type="ChEBI" id="CHEBI:57379"/>
        <dbReference type="ChEBI" id="CHEBI:75583"/>
    </reaction>
    <physiologicalReaction direction="left-to-right" evidence="3">
        <dbReference type="Rhea" id="RHEA:38164"/>
    </physiologicalReaction>
</comment>
<keyword evidence="23 37" id="KW-0472">Membrane</keyword>
<evidence type="ECO:0000256" key="28">
    <source>
        <dbReference type="ARBA" id="ARBA00047367"/>
    </source>
</evidence>
<evidence type="ECO:0000256" key="27">
    <source>
        <dbReference type="ARBA" id="ARBA00041468"/>
    </source>
</evidence>
<evidence type="ECO:0000256" key="33">
    <source>
        <dbReference type="ARBA" id="ARBA00049168"/>
    </source>
</evidence>
<evidence type="ECO:0000256" key="26">
    <source>
        <dbReference type="ARBA" id="ARBA00041149"/>
    </source>
</evidence>
<keyword evidence="20 37" id="KW-1133">Transmembrane helix</keyword>
<comment type="subcellular location">
    <subcellularLocation>
        <location evidence="7">Cytoplasm</location>
        <location evidence="7">Perinuclear region</location>
    </subcellularLocation>
    <subcellularLocation>
        <location evidence="5">Endoplasmic reticulum membrane</location>
        <topology evidence="5">Multi-pass membrane protein</topology>
    </subcellularLocation>
    <subcellularLocation>
        <location evidence="6">Lipid droplet</location>
    </subcellularLocation>
</comment>
<dbReference type="GO" id="GO:0050252">
    <property type="term" value="F:retinol O-fatty-acyltransferase activity"/>
    <property type="evidence" value="ECO:0007669"/>
    <property type="project" value="UniProtKB-EC"/>
</dbReference>
<evidence type="ECO:0000256" key="22">
    <source>
        <dbReference type="ARBA" id="ARBA00023098"/>
    </source>
</evidence>
<dbReference type="Proteomes" id="UP000314981">
    <property type="component" value="Chromosome 15"/>
</dbReference>
<dbReference type="GO" id="GO:0048471">
    <property type="term" value="C:perinuclear region of cytoplasm"/>
    <property type="evidence" value="ECO:0007669"/>
    <property type="project" value="UniProtKB-SubCell"/>
</dbReference>
<evidence type="ECO:0000313" key="40">
    <source>
        <dbReference type="Proteomes" id="UP000314981"/>
    </source>
</evidence>
<evidence type="ECO:0000256" key="1">
    <source>
        <dbReference type="ARBA" id="ARBA00000633"/>
    </source>
</evidence>
<comment type="catalytic activity">
    <reaction evidence="29">
        <text>1-O-(9Z-octadecenyl)-glycerol + (9Z)-octadecenoyl-CoA = 1-O-(9Z-octadecyl)-3-(9Z-octadecenoyl)-glycerol + CoA</text>
        <dbReference type="Rhea" id="RHEA:55340"/>
        <dbReference type="ChEBI" id="CHEBI:34116"/>
        <dbReference type="ChEBI" id="CHEBI:57287"/>
        <dbReference type="ChEBI" id="CHEBI:57387"/>
        <dbReference type="ChEBI" id="CHEBI:197429"/>
    </reaction>
    <physiologicalReaction direction="left-to-right" evidence="29">
        <dbReference type="Rhea" id="RHEA:55341"/>
    </physiologicalReaction>
</comment>
<dbReference type="CDD" id="cd07987">
    <property type="entry name" value="LPLAT_MGAT-like"/>
    <property type="match status" value="1"/>
</dbReference>
<protein>
    <recommendedName>
        <fullName evidence="26">Diacylglycerol O-acyltransferase 2</fullName>
        <ecNumber evidence="12">2.3.1.20</ecNumber>
        <ecNumber evidence="11">2.3.1.76</ecNumber>
    </recommendedName>
    <alternativeName>
        <fullName evidence="25">Acyl-CoA retinol O-fatty-acyltransferase</fullName>
    </alternativeName>
    <alternativeName>
        <fullName evidence="27">Diglyceride acyltransferase 2</fullName>
    </alternativeName>
</protein>
<evidence type="ECO:0000256" key="3">
    <source>
        <dbReference type="ARBA" id="ARBA00001349"/>
    </source>
</evidence>
<keyword evidence="24" id="KW-0012">Acyltransferase</keyword>
<organism evidence="39 40">
    <name type="scientific">Bos indicus x Bos taurus</name>
    <name type="common">Hybrid cattle</name>
    <dbReference type="NCBI Taxonomy" id="30522"/>
    <lineage>
        <taxon>Eukaryota</taxon>
        <taxon>Metazoa</taxon>
        <taxon>Chordata</taxon>
        <taxon>Craniata</taxon>
        <taxon>Vertebrata</taxon>
        <taxon>Euteleostomi</taxon>
        <taxon>Mammalia</taxon>
        <taxon>Eutheria</taxon>
        <taxon>Laurasiatheria</taxon>
        <taxon>Artiodactyla</taxon>
        <taxon>Ruminantia</taxon>
        <taxon>Pecora</taxon>
        <taxon>Bovidae</taxon>
        <taxon>Bovinae</taxon>
        <taxon>Bos</taxon>
    </lineage>
</organism>
<evidence type="ECO:0000256" key="32">
    <source>
        <dbReference type="ARBA" id="ARBA00048634"/>
    </source>
</evidence>
<keyword evidence="22" id="KW-0443">Lipid metabolism</keyword>
<evidence type="ECO:0000313" key="39">
    <source>
        <dbReference type="Ensembl" id="ENSBIXP00000011436.1"/>
    </source>
</evidence>
<comment type="catalytic activity">
    <reaction evidence="2">
        <text>2-(9Z-octadecenoyl)-glycerol + hexadecanoyl-CoA = 1-hexadecanoyl-2-(9Z-octadecenoyl)-sn-glycerol + CoA</text>
        <dbReference type="Rhea" id="RHEA:38071"/>
        <dbReference type="ChEBI" id="CHEBI:57287"/>
        <dbReference type="ChEBI" id="CHEBI:57379"/>
        <dbReference type="ChEBI" id="CHEBI:73990"/>
        <dbReference type="ChEBI" id="CHEBI:75466"/>
    </reaction>
    <physiologicalReaction direction="left-to-right" evidence="2">
        <dbReference type="Rhea" id="RHEA:38072"/>
    </physiologicalReaction>
</comment>
<evidence type="ECO:0000256" key="25">
    <source>
        <dbReference type="ARBA" id="ARBA00033044"/>
    </source>
</evidence>
<evidence type="ECO:0000256" key="4">
    <source>
        <dbReference type="ARBA" id="ARBA00001764"/>
    </source>
</evidence>
<comment type="catalytic activity">
    <reaction evidence="4">
        <text>all-trans-retinol + hexadecanoyl-CoA = all-trans-retinyl hexadecanoate + CoA</text>
        <dbReference type="Rhea" id="RHEA:38175"/>
        <dbReference type="ChEBI" id="CHEBI:17336"/>
        <dbReference type="ChEBI" id="CHEBI:17616"/>
        <dbReference type="ChEBI" id="CHEBI:57287"/>
        <dbReference type="ChEBI" id="CHEBI:57379"/>
    </reaction>
    <physiologicalReaction direction="left-to-right" evidence="4">
        <dbReference type="Rhea" id="RHEA:38176"/>
    </physiologicalReaction>
</comment>
<comment type="catalytic activity">
    <reaction evidence="32">
        <text>an acyl-CoA + a 1,2-diacyl-sn-glycerol = a triacyl-sn-glycerol + CoA</text>
        <dbReference type="Rhea" id="RHEA:10868"/>
        <dbReference type="ChEBI" id="CHEBI:17815"/>
        <dbReference type="ChEBI" id="CHEBI:57287"/>
        <dbReference type="ChEBI" id="CHEBI:58342"/>
        <dbReference type="ChEBI" id="CHEBI:64615"/>
        <dbReference type="EC" id="2.3.1.20"/>
    </reaction>
    <physiologicalReaction direction="left-to-right" evidence="32">
        <dbReference type="Rhea" id="RHEA:10869"/>
    </physiologicalReaction>
</comment>
<keyword evidence="18" id="KW-0319">Glycerol metabolism</keyword>
<evidence type="ECO:0000256" key="12">
    <source>
        <dbReference type="ARBA" id="ARBA00013244"/>
    </source>
</evidence>
<evidence type="ECO:0000256" key="6">
    <source>
        <dbReference type="ARBA" id="ARBA00004502"/>
    </source>
</evidence>
<dbReference type="SMART" id="SM00239">
    <property type="entry name" value="C2"/>
    <property type="match status" value="1"/>
</dbReference>
<evidence type="ECO:0000256" key="10">
    <source>
        <dbReference type="ARBA" id="ARBA00005420"/>
    </source>
</evidence>
<dbReference type="Pfam" id="PF00168">
    <property type="entry name" value="C2"/>
    <property type="match status" value="1"/>
</dbReference>
<evidence type="ECO:0000256" key="16">
    <source>
        <dbReference type="ARBA" id="ARBA00022679"/>
    </source>
</evidence>
<comment type="similarity">
    <text evidence="10">Belongs to the diacylglycerol acyltransferase family.</text>
</comment>
<name>A0A4W2CYL0_BOBOX</name>
<dbReference type="STRING" id="30522.A0A4W2CYL0"/>
<dbReference type="GO" id="GO:0006071">
    <property type="term" value="P:glycerol metabolic process"/>
    <property type="evidence" value="ECO:0007669"/>
    <property type="project" value="UniProtKB-KW"/>
</dbReference>
<dbReference type="InterPro" id="IPR007130">
    <property type="entry name" value="DAGAT"/>
</dbReference>
<evidence type="ECO:0000256" key="21">
    <source>
        <dbReference type="ARBA" id="ARBA00023054"/>
    </source>
</evidence>
<feature type="domain" description="C2" evidence="38">
    <location>
        <begin position="344"/>
        <end position="469"/>
    </location>
</feature>
<evidence type="ECO:0000256" key="13">
    <source>
        <dbReference type="ARBA" id="ARBA00022490"/>
    </source>
</evidence>
<evidence type="ECO:0000256" key="9">
    <source>
        <dbReference type="ARBA" id="ARBA00005189"/>
    </source>
</evidence>
<comment type="catalytic activity">
    <reaction evidence="30">
        <text>2,3-di-(9Z)-octadecenoyl-sn-glycerol + (9Z)-octadecenoyl-CoA = 1,2,3-tri-(9Z-octadecenoyl)-glycerol + CoA</text>
        <dbReference type="Rhea" id="RHEA:38439"/>
        <dbReference type="ChEBI" id="CHEBI:53753"/>
        <dbReference type="ChEBI" id="CHEBI:57287"/>
        <dbReference type="ChEBI" id="CHEBI:57387"/>
        <dbReference type="ChEBI" id="CHEBI:75824"/>
    </reaction>
    <physiologicalReaction direction="left-to-right" evidence="30">
        <dbReference type="Rhea" id="RHEA:38440"/>
    </physiologicalReaction>
</comment>
<comment type="pathway">
    <text evidence="8">Glycerolipid metabolism; triacylglycerol biosynthesis.</text>
</comment>
<evidence type="ECO:0000256" key="34">
    <source>
        <dbReference type="ARBA" id="ARBA00049549"/>
    </source>
</evidence>
<reference evidence="39" key="3">
    <citation type="submission" date="2025-09" db="UniProtKB">
        <authorList>
            <consortium name="Ensembl"/>
        </authorList>
    </citation>
    <scope>IDENTIFICATION</scope>
</reference>
<comment type="catalytic activity">
    <reaction evidence="34">
        <text>1,3-di-(9Z-octadecenoyl)-glycerol + (9Z)-octadecenoyl-CoA = 1,2,3-tri-(9Z-octadecenoyl)-glycerol + CoA</text>
        <dbReference type="Rhea" id="RHEA:38435"/>
        <dbReference type="ChEBI" id="CHEBI:53753"/>
        <dbReference type="ChEBI" id="CHEBI:57287"/>
        <dbReference type="ChEBI" id="CHEBI:57387"/>
        <dbReference type="ChEBI" id="CHEBI:75735"/>
    </reaction>
    <physiologicalReaction direction="left-to-right" evidence="34">
        <dbReference type="Rhea" id="RHEA:38436"/>
    </physiologicalReaction>
</comment>
<proteinExistence type="inferred from homology"/>
<keyword evidence="16" id="KW-0808">Transferase</keyword>
<evidence type="ECO:0000256" key="2">
    <source>
        <dbReference type="ARBA" id="ARBA00001313"/>
    </source>
</evidence>
<keyword evidence="17 37" id="KW-0812">Transmembrane</keyword>
<comment type="catalytic activity">
    <reaction evidence="33">
        <text>1-(9Z-octadecenoyl)-glycerol + (9Z)-octadecenoyl-CoA = 1,2-di-(9Z-octadecenoyl)-glycerol + CoA</text>
        <dbReference type="Rhea" id="RHEA:37915"/>
        <dbReference type="ChEBI" id="CHEBI:52323"/>
        <dbReference type="ChEBI" id="CHEBI:57287"/>
        <dbReference type="ChEBI" id="CHEBI:57387"/>
        <dbReference type="ChEBI" id="CHEBI:75342"/>
    </reaction>
    <physiologicalReaction direction="left-to-right" evidence="33">
        <dbReference type="Rhea" id="RHEA:37916"/>
    </physiologicalReaction>
</comment>
<reference evidence="39 40" key="1">
    <citation type="submission" date="2018-11" db="EMBL/GenBank/DDBJ databases">
        <title>Haplotype-resolved cattle genomes.</title>
        <authorList>
            <person name="Low W.Y."/>
            <person name="Tearle R."/>
            <person name="Bickhart D.M."/>
            <person name="Rosen B.D."/>
            <person name="Koren S."/>
            <person name="Rhie A."/>
            <person name="Hiendleder S."/>
            <person name="Phillippy A.M."/>
            <person name="Smith T.P.L."/>
            <person name="Williams J.L."/>
        </authorList>
    </citation>
    <scope>NUCLEOTIDE SEQUENCE [LARGE SCALE GENOMIC DNA]</scope>
</reference>
<evidence type="ECO:0000256" key="30">
    <source>
        <dbReference type="ARBA" id="ARBA00048096"/>
    </source>
</evidence>
<dbReference type="Pfam" id="PF10186">
    <property type="entry name" value="ATG14"/>
    <property type="match status" value="1"/>
</dbReference>
<comment type="pathway">
    <text evidence="9">Lipid metabolism.</text>
</comment>
<evidence type="ECO:0000256" key="37">
    <source>
        <dbReference type="SAM" id="Phobius"/>
    </source>
</evidence>
<dbReference type="AlphaFoldDB" id="A0A4W2CYL0"/>
<dbReference type="GO" id="GO:0005789">
    <property type="term" value="C:endoplasmic reticulum membrane"/>
    <property type="evidence" value="ECO:0007669"/>
    <property type="project" value="UniProtKB-SubCell"/>
</dbReference>
<dbReference type="GO" id="GO:0032991">
    <property type="term" value="C:protein-containing complex"/>
    <property type="evidence" value="ECO:0007669"/>
    <property type="project" value="UniProtKB-ARBA"/>
</dbReference>
<evidence type="ECO:0000256" key="24">
    <source>
        <dbReference type="ARBA" id="ARBA00023315"/>
    </source>
</evidence>
<evidence type="ECO:0000256" key="7">
    <source>
        <dbReference type="ARBA" id="ARBA00004556"/>
    </source>
</evidence>
<dbReference type="InterPro" id="IPR000008">
    <property type="entry name" value="C2_dom"/>
</dbReference>
<dbReference type="GO" id="GO:0019432">
    <property type="term" value="P:triglyceride biosynthetic process"/>
    <property type="evidence" value="ECO:0007669"/>
    <property type="project" value="TreeGrafter"/>
</dbReference>
<evidence type="ECO:0000256" key="11">
    <source>
        <dbReference type="ARBA" id="ARBA00012977"/>
    </source>
</evidence>
<feature type="coiled-coil region" evidence="35">
    <location>
        <begin position="557"/>
        <end position="626"/>
    </location>
</feature>
<keyword evidence="21 35" id="KW-0175">Coiled coil</keyword>